<dbReference type="EMBL" id="MU277209">
    <property type="protein sequence ID" value="KAI0062106.1"/>
    <property type="molecule type" value="Genomic_DNA"/>
</dbReference>
<keyword evidence="2" id="KW-1185">Reference proteome</keyword>
<dbReference type="Proteomes" id="UP000814140">
    <property type="component" value="Unassembled WGS sequence"/>
</dbReference>
<name>A0ACB8T259_9AGAM</name>
<proteinExistence type="predicted"/>
<organism evidence="1 2">
    <name type="scientific">Artomyces pyxidatus</name>
    <dbReference type="NCBI Taxonomy" id="48021"/>
    <lineage>
        <taxon>Eukaryota</taxon>
        <taxon>Fungi</taxon>
        <taxon>Dikarya</taxon>
        <taxon>Basidiomycota</taxon>
        <taxon>Agaricomycotina</taxon>
        <taxon>Agaricomycetes</taxon>
        <taxon>Russulales</taxon>
        <taxon>Auriscalpiaceae</taxon>
        <taxon>Artomyces</taxon>
    </lineage>
</organism>
<protein>
    <submittedName>
        <fullName evidence="1">Uncharacterized protein</fullName>
    </submittedName>
</protein>
<reference evidence="1" key="2">
    <citation type="journal article" date="2022" name="New Phytol.">
        <title>Evolutionary transition to the ectomycorrhizal habit in the genomes of a hyperdiverse lineage of mushroom-forming fungi.</title>
        <authorList>
            <person name="Looney B."/>
            <person name="Miyauchi S."/>
            <person name="Morin E."/>
            <person name="Drula E."/>
            <person name="Courty P.E."/>
            <person name="Kohler A."/>
            <person name="Kuo A."/>
            <person name="LaButti K."/>
            <person name="Pangilinan J."/>
            <person name="Lipzen A."/>
            <person name="Riley R."/>
            <person name="Andreopoulos W."/>
            <person name="He G."/>
            <person name="Johnson J."/>
            <person name="Nolan M."/>
            <person name="Tritt A."/>
            <person name="Barry K.W."/>
            <person name="Grigoriev I.V."/>
            <person name="Nagy L.G."/>
            <person name="Hibbett D."/>
            <person name="Henrissat B."/>
            <person name="Matheny P.B."/>
            <person name="Labbe J."/>
            <person name="Martin F.M."/>
        </authorList>
    </citation>
    <scope>NUCLEOTIDE SEQUENCE</scope>
    <source>
        <strain evidence="1">HHB10654</strain>
    </source>
</reference>
<evidence type="ECO:0000313" key="1">
    <source>
        <dbReference type="EMBL" id="KAI0062106.1"/>
    </source>
</evidence>
<reference evidence="1" key="1">
    <citation type="submission" date="2021-03" db="EMBL/GenBank/DDBJ databases">
        <authorList>
            <consortium name="DOE Joint Genome Institute"/>
            <person name="Ahrendt S."/>
            <person name="Looney B.P."/>
            <person name="Miyauchi S."/>
            <person name="Morin E."/>
            <person name="Drula E."/>
            <person name="Courty P.E."/>
            <person name="Chicoki N."/>
            <person name="Fauchery L."/>
            <person name="Kohler A."/>
            <person name="Kuo A."/>
            <person name="Labutti K."/>
            <person name="Pangilinan J."/>
            <person name="Lipzen A."/>
            <person name="Riley R."/>
            <person name="Andreopoulos W."/>
            <person name="He G."/>
            <person name="Johnson J."/>
            <person name="Barry K.W."/>
            <person name="Grigoriev I.V."/>
            <person name="Nagy L."/>
            <person name="Hibbett D."/>
            <person name="Henrissat B."/>
            <person name="Matheny P.B."/>
            <person name="Labbe J."/>
            <person name="Martin F."/>
        </authorList>
    </citation>
    <scope>NUCLEOTIDE SEQUENCE</scope>
    <source>
        <strain evidence="1">HHB10654</strain>
    </source>
</reference>
<evidence type="ECO:0000313" key="2">
    <source>
        <dbReference type="Proteomes" id="UP000814140"/>
    </source>
</evidence>
<comment type="caution">
    <text evidence="1">The sequence shown here is derived from an EMBL/GenBank/DDBJ whole genome shotgun (WGS) entry which is preliminary data.</text>
</comment>
<gene>
    <name evidence="1" type="ORF">BV25DRAFT_1900133</name>
</gene>
<sequence>MLVTPPAPGPRRPSLYINPSPVAPASESVYSDARSHGYQGPSRTVRLPRAASSGGGAISRSEDGVRCVVAGKESLRILRMSDSPSSLTPDHKSSVGRGGHRIDASRNLWNGSGLKVDSVSTDVAWGRANFDHKILTSARNGELIMWDLNKLGPSKYERRTRLHVRSIHKLAYSPLVPYYCMTGAADGDLRVWDLRDMSKSVIRIPHPISVRAAAFSPSPSNPVHAVVGLDNGSIYRWDLKMGRRGQLDRVPVAHSGPILTLDWCTGGNEGSPSYSTSFNDGSGPGSSSTSGAGWIVSGGLDRTVKVWDLTAPTSAAHMSHTPTYTLSTSFPVRRVLWRPGYDCELAVVSNAEFGIGSNSDMSSSTSDQPGEALGEPIGLETESVSSQPKRMSDMGDAVEIWDVRRGYIAKWLVGGSAVEGGVTDVAFGDSHALWAQHTSGTFSQLDLRQSYRPMDAIPRVAATWDASGSLTFVSDRKSRWEVPYDDIDPEKQNTIPVTKHRPKALGDGSFNPTSQSMGTIEYDYSRDTMDMFARLAKGYIFEGADKHTICGSNAEVALQANHSQASKTWLLLQSLFTPQSPSPSRPPTPPLSPLPLTSPVLTHSRSAPPSAPPSMPRAPALFSSTSSLLEPVRPSVSEQSVYSLPPRSSPGNSPARGSHTPSSPSNSPSPHRIPITPSTVASPVSATSTPSTASSRPSSIFPRRPSNASFLPTRPRAFSSFRRKSISSPSPAPSDGTSLSASSSLRHVGEGALDDSDSSSSGTSGESGSDDDHGETTSTAVSPTSLTFARGLATAPHPSPLSRVAGQQTWTEDEGEDDKDEDELGTPSPRSTDSDSGSSPARSARLVVSRGTSARSKSQSQTRSRSRKNSVIRAKTRSRSSTLAAPLPPPISKQGSRSSMRTVTAGDVSIGEHDQDRIISREEHPTTGVGYGSSPRGKRIASLGLSEDLFGSASMRGRELRTESSQDERRKAEVKVREERLRELGWGSLRAALGGYAEDGDMQMCALMSLVAQKELEVSEQRMVRFVEGYVDLLSRLRLHTSAAYLRKHTPSDEVRAATKLQTTVYVSCGRCEKPIIVQQGNTYCLACQKFAAKCSIWSVAWFVSQYIDLTVRD</sequence>
<accession>A0ACB8T259</accession>